<gene>
    <name evidence="1" type="ORF">HanXRQr2_Chr09g0399061</name>
</gene>
<dbReference type="AlphaFoldDB" id="A0A9K3N9A9"/>
<evidence type="ECO:0000313" key="2">
    <source>
        <dbReference type="Proteomes" id="UP000215914"/>
    </source>
</evidence>
<reference evidence="1" key="2">
    <citation type="submission" date="2020-06" db="EMBL/GenBank/DDBJ databases">
        <title>Helianthus annuus Genome sequencing and assembly Release 2.</title>
        <authorList>
            <person name="Gouzy J."/>
            <person name="Langlade N."/>
            <person name="Munos S."/>
        </authorList>
    </citation>
    <scope>NUCLEOTIDE SEQUENCE</scope>
    <source>
        <tissue evidence="1">Leaves</tissue>
    </source>
</reference>
<accession>A0A9K3N9A9</accession>
<keyword evidence="2" id="KW-1185">Reference proteome</keyword>
<sequence length="67" mass="7939">MKTTQIHNNQDIPLKHFQPSENTLQPLIHQSFLMIYTLGTSSRTLKKLHQSQEQNLEPQMSYQQQEM</sequence>
<protein>
    <submittedName>
        <fullName evidence="1">Uncharacterized protein</fullName>
    </submittedName>
</protein>
<dbReference type="EMBL" id="MNCJ02000324">
    <property type="protein sequence ID" value="KAF5791811.1"/>
    <property type="molecule type" value="Genomic_DNA"/>
</dbReference>
<reference evidence="1" key="1">
    <citation type="journal article" date="2017" name="Nature">
        <title>The sunflower genome provides insights into oil metabolism, flowering and Asterid evolution.</title>
        <authorList>
            <person name="Badouin H."/>
            <person name="Gouzy J."/>
            <person name="Grassa C.J."/>
            <person name="Murat F."/>
            <person name="Staton S.E."/>
            <person name="Cottret L."/>
            <person name="Lelandais-Briere C."/>
            <person name="Owens G.L."/>
            <person name="Carrere S."/>
            <person name="Mayjonade B."/>
            <person name="Legrand L."/>
            <person name="Gill N."/>
            <person name="Kane N.C."/>
            <person name="Bowers J.E."/>
            <person name="Hubner S."/>
            <person name="Bellec A."/>
            <person name="Berard A."/>
            <person name="Berges H."/>
            <person name="Blanchet N."/>
            <person name="Boniface M.C."/>
            <person name="Brunel D."/>
            <person name="Catrice O."/>
            <person name="Chaidir N."/>
            <person name="Claudel C."/>
            <person name="Donnadieu C."/>
            <person name="Faraut T."/>
            <person name="Fievet G."/>
            <person name="Helmstetter N."/>
            <person name="King M."/>
            <person name="Knapp S.J."/>
            <person name="Lai Z."/>
            <person name="Le Paslier M.C."/>
            <person name="Lippi Y."/>
            <person name="Lorenzon L."/>
            <person name="Mandel J.R."/>
            <person name="Marage G."/>
            <person name="Marchand G."/>
            <person name="Marquand E."/>
            <person name="Bret-Mestries E."/>
            <person name="Morien E."/>
            <person name="Nambeesan S."/>
            <person name="Nguyen T."/>
            <person name="Pegot-Espagnet P."/>
            <person name="Pouilly N."/>
            <person name="Raftis F."/>
            <person name="Sallet E."/>
            <person name="Schiex T."/>
            <person name="Thomas J."/>
            <person name="Vandecasteele C."/>
            <person name="Vares D."/>
            <person name="Vear F."/>
            <person name="Vautrin S."/>
            <person name="Crespi M."/>
            <person name="Mangin B."/>
            <person name="Burke J.M."/>
            <person name="Salse J."/>
            <person name="Munos S."/>
            <person name="Vincourt P."/>
            <person name="Rieseberg L.H."/>
            <person name="Langlade N.B."/>
        </authorList>
    </citation>
    <scope>NUCLEOTIDE SEQUENCE</scope>
    <source>
        <tissue evidence="1">Leaves</tissue>
    </source>
</reference>
<comment type="caution">
    <text evidence="1">The sequence shown here is derived from an EMBL/GenBank/DDBJ whole genome shotgun (WGS) entry which is preliminary data.</text>
</comment>
<proteinExistence type="predicted"/>
<evidence type="ECO:0000313" key="1">
    <source>
        <dbReference type="EMBL" id="KAF5791811.1"/>
    </source>
</evidence>
<organism evidence="1 2">
    <name type="scientific">Helianthus annuus</name>
    <name type="common">Common sunflower</name>
    <dbReference type="NCBI Taxonomy" id="4232"/>
    <lineage>
        <taxon>Eukaryota</taxon>
        <taxon>Viridiplantae</taxon>
        <taxon>Streptophyta</taxon>
        <taxon>Embryophyta</taxon>
        <taxon>Tracheophyta</taxon>
        <taxon>Spermatophyta</taxon>
        <taxon>Magnoliopsida</taxon>
        <taxon>eudicotyledons</taxon>
        <taxon>Gunneridae</taxon>
        <taxon>Pentapetalae</taxon>
        <taxon>asterids</taxon>
        <taxon>campanulids</taxon>
        <taxon>Asterales</taxon>
        <taxon>Asteraceae</taxon>
        <taxon>Asteroideae</taxon>
        <taxon>Heliantheae alliance</taxon>
        <taxon>Heliantheae</taxon>
        <taxon>Helianthus</taxon>
    </lineage>
</organism>
<name>A0A9K3N9A9_HELAN</name>
<dbReference type="Gramene" id="mRNA:HanXRQr2_Chr09g0399061">
    <property type="protein sequence ID" value="CDS:HanXRQr2_Chr09g0399061.1"/>
    <property type="gene ID" value="HanXRQr2_Chr09g0399061"/>
</dbReference>
<dbReference type="Proteomes" id="UP000215914">
    <property type="component" value="Unassembled WGS sequence"/>
</dbReference>